<comment type="caution">
    <text evidence="2">The sequence shown here is derived from an EMBL/GenBank/DDBJ whole genome shotgun (WGS) entry which is preliminary data.</text>
</comment>
<gene>
    <name evidence="2" type="ORF">NE237_002871</name>
</gene>
<feature type="region of interest" description="Disordered" evidence="1">
    <location>
        <begin position="55"/>
        <end position="96"/>
    </location>
</feature>
<evidence type="ECO:0000313" key="3">
    <source>
        <dbReference type="Proteomes" id="UP001141806"/>
    </source>
</evidence>
<reference evidence="2" key="1">
    <citation type="journal article" date="2023" name="Plant J.">
        <title>The genome of the king protea, Protea cynaroides.</title>
        <authorList>
            <person name="Chang J."/>
            <person name="Duong T.A."/>
            <person name="Schoeman C."/>
            <person name="Ma X."/>
            <person name="Roodt D."/>
            <person name="Barker N."/>
            <person name="Li Z."/>
            <person name="Van de Peer Y."/>
            <person name="Mizrachi E."/>
        </authorList>
    </citation>
    <scope>NUCLEOTIDE SEQUENCE</scope>
    <source>
        <tissue evidence="2">Young leaves</tissue>
    </source>
</reference>
<organism evidence="2 3">
    <name type="scientific">Protea cynaroides</name>
    <dbReference type="NCBI Taxonomy" id="273540"/>
    <lineage>
        <taxon>Eukaryota</taxon>
        <taxon>Viridiplantae</taxon>
        <taxon>Streptophyta</taxon>
        <taxon>Embryophyta</taxon>
        <taxon>Tracheophyta</taxon>
        <taxon>Spermatophyta</taxon>
        <taxon>Magnoliopsida</taxon>
        <taxon>Proteales</taxon>
        <taxon>Proteaceae</taxon>
        <taxon>Protea</taxon>
    </lineage>
</organism>
<accession>A0A9Q0KFX2</accession>
<protein>
    <submittedName>
        <fullName evidence="2">Uncharacterized protein</fullName>
    </submittedName>
</protein>
<sequence length="317" mass="35170">MADGTRLRHLDETVKRLTETSTTQGDRLDLLQKSVSDLSLHVTAIDGKLEQLLYRPSPTPVTSSPPFSTPSEQPPLLPSPPIPHPLLPAPSPPRIPIKRLTPMEMQDRRDKGLCYNCDEKFVLGHRCKHRQLFLLEYTSEDDEPPDPSNPEPVADLDLLTAVPLPAVDRVFEFGEGDARVRMLSDGANPPTQLGFQGFTRLMATHSVMELFKLDLVQDSTMLYAVQPDGLADLLETFTTVFHEPSELPPHRTHDHHIPLHPGAPPVNLLQPTMHSSLILLGSGQEQQIFFLGFESAEVVTADPCEPGSAKDDDKVWV</sequence>
<keyword evidence="3" id="KW-1185">Reference proteome</keyword>
<name>A0A9Q0KFX2_9MAGN</name>
<evidence type="ECO:0000313" key="2">
    <source>
        <dbReference type="EMBL" id="KAJ4969772.1"/>
    </source>
</evidence>
<feature type="compositionally biased region" description="Low complexity" evidence="1">
    <location>
        <begin position="60"/>
        <end position="71"/>
    </location>
</feature>
<dbReference type="Proteomes" id="UP001141806">
    <property type="component" value="Unassembled WGS sequence"/>
</dbReference>
<proteinExistence type="predicted"/>
<dbReference type="OrthoDB" id="914222at2759"/>
<dbReference type="AlphaFoldDB" id="A0A9Q0KFX2"/>
<evidence type="ECO:0000256" key="1">
    <source>
        <dbReference type="SAM" id="MobiDB-lite"/>
    </source>
</evidence>
<dbReference type="EMBL" id="JAMYWD010000005">
    <property type="protein sequence ID" value="KAJ4969772.1"/>
    <property type="molecule type" value="Genomic_DNA"/>
</dbReference>
<feature type="compositionally biased region" description="Pro residues" evidence="1">
    <location>
        <begin position="72"/>
        <end position="95"/>
    </location>
</feature>